<evidence type="ECO:0000313" key="2">
    <source>
        <dbReference type="EMBL" id="GJT93459.1"/>
    </source>
</evidence>
<dbReference type="Proteomes" id="UP001151760">
    <property type="component" value="Unassembled WGS sequence"/>
</dbReference>
<dbReference type="EMBL" id="BQNB010020205">
    <property type="protein sequence ID" value="GJT93459.1"/>
    <property type="molecule type" value="Genomic_DNA"/>
</dbReference>
<keyword evidence="3" id="KW-1185">Reference proteome</keyword>
<protein>
    <submittedName>
        <fullName evidence="2">Uncharacterized protein</fullName>
    </submittedName>
</protein>
<evidence type="ECO:0000256" key="1">
    <source>
        <dbReference type="SAM" id="MobiDB-lite"/>
    </source>
</evidence>
<evidence type="ECO:0000313" key="3">
    <source>
        <dbReference type="Proteomes" id="UP001151760"/>
    </source>
</evidence>
<organism evidence="2 3">
    <name type="scientific">Tanacetum coccineum</name>
    <dbReference type="NCBI Taxonomy" id="301880"/>
    <lineage>
        <taxon>Eukaryota</taxon>
        <taxon>Viridiplantae</taxon>
        <taxon>Streptophyta</taxon>
        <taxon>Embryophyta</taxon>
        <taxon>Tracheophyta</taxon>
        <taxon>Spermatophyta</taxon>
        <taxon>Magnoliopsida</taxon>
        <taxon>eudicotyledons</taxon>
        <taxon>Gunneridae</taxon>
        <taxon>Pentapetalae</taxon>
        <taxon>asterids</taxon>
        <taxon>campanulids</taxon>
        <taxon>Asterales</taxon>
        <taxon>Asteraceae</taxon>
        <taxon>Asteroideae</taxon>
        <taxon>Anthemideae</taxon>
        <taxon>Anthemidinae</taxon>
        <taxon>Tanacetum</taxon>
    </lineage>
</organism>
<feature type="region of interest" description="Disordered" evidence="1">
    <location>
        <begin position="1"/>
        <end position="30"/>
    </location>
</feature>
<name>A0ABQ5I035_9ASTR</name>
<reference evidence="2" key="2">
    <citation type="submission" date="2022-01" db="EMBL/GenBank/DDBJ databases">
        <authorList>
            <person name="Yamashiro T."/>
            <person name="Shiraishi A."/>
            <person name="Satake H."/>
            <person name="Nakayama K."/>
        </authorList>
    </citation>
    <scope>NUCLEOTIDE SEQUENCE</scope>
</reference>
<comment type="caution">
    <text evidence="2">The sequence shown here is derived from an EMBL/GenBank/DDBJ whole genome shotgun (WGS) entry which is preliminary data.</text>
</comment>
<accession>A0ABQ5I035</accession>
<gene>
    <name evidence="2" type="ORF">Tco_1082304</name>
</gene>
<sequence length="238" mass="26501">MSRSIPEGMSRSVPEGMSRSVPEGMSRSVPKGMSRSVPVLAFCSITVLALTLTGACARRRLRLTPRALSELSSAAAPLMRHQPRRKTRLYRVQSRSRCSTVSTCSLWMTLYGCFIDKSKMIGVVKQAENRCYAHDQHQPSDTAVVCLRRSGTNDGVAASFQLKSNSLPHASMLRGADYSEELCKKDLQSHEHVGQDTKITKGGNERFKTTRKRLKILEIKDEVEENTDKALRSMTHTA</sequence>
<proteinExistence type="predicted"/>
<reference evidence="2" key="1">
    <citation type="journal article" date="2022" name="Int. J. Mol. Sci.">
        <title>Draft Genome of Tanacetum Coccineum: Genomic Comparison of Closely Related Tanacetum-Family Plants.</title>
        <authorList>
            <person name="Yamashiro T."/>
            <person name="Shiraishi A."/>
            <person name="Nakayama K."/>
            <person name="Satake H."/>
        </authorList>
    </citation>
    <scope>NUCLEOTIDE SEQUENCE</scope>
</reference>